<dbReference type="EC" id="3.5.2.9" evidence="1"/>
<dbReference type="NCBIfam" id="NF003816">
    <property type="entry name" value="PRK05406.1-5"/>
    <property type="match status" value="1"/>
</dbReference>
<evidence type="ECO:0000313" key="3">
    <source>
        <dbReference type="Proteomes" id="UP000320011"/>
    </source>
</evidence>
<dbReference type="HAMAP" id="MF_00691">
    <property type="entry name" value="PxpA"/>
    <property type="match status" value="1"/>
</dbReference>
<sequence>MAHSSVVSARHRAGQERPCRSGVRGAWTNCSGSVKIAAASGRLKAAPRRERADVIDLNSDLGEGFGVWPLTHDDALLRIVTSANVACGFHAGDPSVLRKVTERAARRGVAVGAQVAYRDLAGFGRRFIDVDPAELVNDVIYQIAALDGFARVAGTRVSYVKPHGALYNAIVTHAEQAAAVVEAVKRYDRSLPVLGLPGSEWLRQAEAAGLTTVREAFADRAYTPEGTLVSRRLPGAVVEDPDEVVERVVRMATEGTVTAIDGSVVKVEPQSVCVHGDTPGAVEIALRVRDALLRAGVRLRPFASATAGA</sequence>
<dbReference type="GO" id="GO:0017168">
    <property type="term" value="F:5-oxoprolinase (ATP-hydrolyzing) activity"/>
    <property type="evidence" value="ECO:0007669"/>
    <property type="project" value="UniProtKB-UniRule"/>
</dbReference>
<dbReference type="InterPro" id="IPR011330">
    <property type="entry name" value="Glyco_hydro/deAcase_b/a-brl"/>
</dbReference>
<comment type="catalytic activity">
    <reaction evidence="1">
        <text>5-oxo-L-proline + ATP + 2 H2O = L-glutamate + ADP + phosphate + H(+)</text>
        <dbReference type="Rhea" id="RHEA:10348"/>
        <dbReference type="ChEBI" id="CHEBI:15377"/>
        <dbReference type="ChEBI" id="CHEBI:15378"/>
        <dbReference type="ChEBI" id="CHEBI:29985"/>
        <dbReference type="ChEBI" id="CHEBI:30616"/>
        <dbReference type="ChEBI" id="CHEBI:43474"/>
        <dbReference type="ChEBI" id="CHEBI:58402"/>
        <dbReference type="ChEBI" id="CHEBI:456216"/>
        <dbReference type="EC" id="3.5.2.9"/>
    </reaction>
</comment>
<dbReference type="InterPro" id="IPR005501">
    <property type="entry name" value="LamB/YcsF/PxpA-like"/>
</dbReference>
<name>A0A558BT88_9PSEU</name>
<keyword evidence="1" id="KW-0378">Hydrolase</keyword>
<dbReference type="PANTHER" id="PTHR30292:SF0">
    <property type="entry name" value="5-OXOPROLINASE SUBUNIT A"/>
    <property type="match status" value="1"/>
</dbReference>
<dbReference type="CDD" id="cd10787">
    <property type="entry name" value="LamB_YcsF_like"/>
    <property type="match status" value="1"/>
</dbReference>
<dbReference type="Pfam" id="PF03746">
    <property type="entry name" value="LamB_YcsF"/>
    <property type="match status" value="1"/>
</dbReference>
<reference evidence="2 3" key="1">
    <citation type="submission" date="2019-07" db="EMBL/GenBank/DDBJ databases">
        <authorList>
            <person name="Duangmal K."/>
            <person name="Teo W.F.A."/>
        </authorList>
    </citation>
    <scope>NUCLEOTIDE SEQUENCE [LARGE SCALE GENOMIC DNA]</scope>
    <source>
        <strain evidence="2 3">TBRC 6029</strain>
    </source>
</reference>
<reference evidence="2 3" key="2">
    <citation type="submission" date="2019-08" db="EMBL/GenBank/DDBJ databases">
        <title>Amycolatopsis acidicola sp. nov., isolated from peat swamp forest soil.</title>
        <authorList>
            <person name="Srisuk N."/>
        </authorList>
    </citation>
    <scope>NUCLEOTIDE SEQUENCE [LARGE SCALE GENOMIC DNA]</scope>
    <source>
        <strain evidence="2 3">TBRC 6029</strain>
    </source>
</reference>
<comment type="function">
    <text evidence="1">Catalyzes the cleavage of 5-oxoproline to form L-glutamate coupled to the hydrolysis of ATP to ADP and inorganic phosphate.</text>
</comment>
<dbReference type="Gene3D" id="3.20.20.370">
    <property type="entry name" value="Glycoside hydrolase/deacetylase"/>
    <property type="match status" value="1"/>
</dbReference>
<dbReference type="OrthoDB" id="9773478at2"/>
<comment type="subunit">
    <text evidence="1">Forms a complex composed of PxpA, PxpB and PxpC.</text>
</comment>
<keyword evidence="1" id="KW-0067">ATP-binding</keyword>
<proteinExistence type="inferred from homology"/>
<evidence type="ECO:0000256" key="1">
    <source>
        <dbReference type="HAMAP-Rule" id="MF_00691"/>
    </source>
</evidence>
<comment type="caution">
    <text evidence="2">The sequence shown here is derived from an EMBL/GenBank/DDBJ whole genome shotgun (WGS) entry which is preliminary data.</text>
</comment>
<comment type="similarity">
    <text evidence="1">Belongs to the LamB/PxpA family.</text>
</comment>
<evidence type="ECO:0000313" key="2">
    <source>
        <dbReference type="EMBL" id="TVT39701.1"/>
    </source>
</evidence>
<protein>
    <recommendedName>
        <fullName evidence="1">5-oxoprolinase subunit A</fullName>
        <shortName evidence="1">5-OPase subunit A</shortName>
        <ecNumber evidence="1">3.5.2.9</ecNumber>
    </recommendedName>
    <alternativeName>
        <fullName evidence="1">5-oxoprolinase (ATP-hydrolyzing) subunit A</fullName>
    </alternativeName>
</protein>
<accession>A0A558BT88</accession>
<dbReference type="Proteomes" id="UP000320011">
    <property type="component" value="Unassembled WGS sequence"/>
</dbReference>
<keyword evidence="1" id="KW-0547">Nucleotide-binding</keyword>
<dbReference type="SUPFAM" id="SSF88713">
    <property type="entry name" value="Glycoside hydrolase/deacetylase"/>
    <property type="match status" value="1"/>
</dbReference>
<dbReference type="NCBIfam" id="NF003814">
    <property type="entry name" value="PRK05406.1-3"/>
    <property type="match status" value="1"/>
</dbReference>
<organism evidence="2 3">
    <name type="scientific">Amycolatopsis rhizosphaerae</name>
    <dbReference type="NCBI Taxonomy" id="2053003"/>
    <lineage>
        <taxon>Bacteria</taxon>
        <taxon>Bacillati</taxon>
        <taxon>Actinomycetota</taxon>
        <taxon>Actinomycetes</taxon>
        <taxon>Pseudonocardiales</taxon>
        <taxon>Pseudonocardiaceae</taxon>
        <taxon>Amycolatopsis</taxon>
    </lineage>
</organism>
<keyword evidence="3" id="KW-1185">Reference proteome</keyword>
<dbReference type="PANTHER" id="PTHR30292">
    <property type="entry name" value="UNCHARACTERIZED PROTEIN YBGL-RELATED"/>
    <property type="match status" value="1"/>
</dbReference>
<dbReference type="AlphaFoldDB" id="A0A558BT88"/>
<dbReference type="GO" id="GO:0005524">
    <property type="term" value="F:ATP binding"/>
    <property type="evidence" value="ECO:0007669"/>
    <property type="project" value="UniProtKB-UniRule"/>
</dbReference>
<dbReference type="EMBL" id="VJWX01000276">
    <property type="protein sequence ID" value="TVT39701.1"/>
    <property type="molecule type" value="Genomic_DNA"/>
</dbReference>
<dbReference type="GO" id="GO:0005975">
    <property type="term" value="P:carbohydrate metabolic process"/>
    <property type="evidence" value="ECO:0007669"/>
    <property type="project" value="InterPro"/>
</dbReference>
<gene>
    <name evidence="1" type="primary">pxpA</name>
    <name evidence="2" type="ORF">FNH05_23865</name>
</gene>